<feature type="transmembrane region" description="Helical" evidence="5">
    <location>
        <begin position="119"/>
        <end position="144"/>
    </location>
</feature>
<feature type="transmembrane region" description="Helical" evidence="5">
    <location>
        <begin position="7"/>
        <end position="27"/>
    </location>
</feature>
<organism evidence="7 8">
    <name type="scientific">Aequorivita viscosa</name>
    <dbReference type="NCBI Taxonomy" id="797419"/>
    <lineage>
        <taxon>Bacteria</taxon>
        <taxon>Pseudomonadati</taxon>
        <taxon>Bacteroidota</taxon>
        <taxon>Flavobacteriia</taxon>
        <taxon>Flavobacteriales</taxon>
        <taxon>Flavobacteriaceae</taxon>
        <taxon>Aequorivita</taxon>
    </lineage>
</organism>
<keyword evidence="7" id="KW-0436">Ligase</keyword>
<feature type="transmembrane region" description="Helical" evidence="5">
    <location>
        <begin position="352"/>
        <end position="373"/>
    </location>
</feature>
<feature type="domain" description="O-antigen ligase-related" evidence="6">
    <location>
        <begin position="205"/>
        <end position="369"/>
    </location>
</feature>
<dbReference type="AlphaFoldDB" id="A0A1M6BZE1"/>
<dbReference type="GO" id="GO:0016020">
    <property type="term" value="C:membrane"/>
    <property type="evidence" value="ECO:0007669"/>
    <property type="project" value="UniProtKB-SubCell"/>
</dbReference>
<feature type="transmembrane region" description="Helical" evidence="5">
    <location>
        <begin position="86"/>
        <end position="107"/>
    </location>
</feature>
<evidence type="ECO:0000313" key="7">
    <source>
        <dbReference type="EMBL" id="SHI54169.1"/>
    </source>
</evidence>
<evidence type="ECO:0000259" key="6">
    <source>
        <dbReference type="Pfam" id="PF04932"/>
    </source>
</evidence>
<feature type="transmembrane region" description="Helical" evidence="5">
    <location>
        <begin position="409"/>
        <end position="426"/>
    </location>
</feature>
<proteinExistence type="predicted"/>
<evidence type="ECO:0000256" key="1">
    <source>
        <dbReference type="ARBA" id="ARBA00004141"/>
    </source>
</evidence>
<keyword evidence="3 5" id="KW-1133">Transmembrane helix</keyword>
<evidence type="ECO:0000256" key="4">
    <source>
        <dbReference type="ARBA" id="ARBA00023136"/>
    </source>
</evidence>
<feature type="transmembrane region" description="Helical" evidence="5">
    <location>
        <begin position="222"/>
        <end position="239"/>
    </location>
</feature>
<dbReference type="Pfam" id="PF04932">
    <property type="entry name" value="Wzy_C"/>
    <property type="match status" value="1"/>
</dbReference>
<feature type="transmembrane region" description="Helical" evidence="5">
    <location>
        <begin position="62"/>
        <end position="80"/>
    </location>
</feature>
<dbReference type="STRING" id="797419.SAMN05216556_10395"/>
<accession>A0A1M6BZE1</accession>
<evidence type="ECO:0000256" key="3">
    <source>
        <dbReference type="ARBA" id="ARBA00022989"/>
    </source>
</evidence>
<dbReference type="RefSeq" id="WP_073214860.1">
    <property type="nucleotide sequence ID" value="NZ_FNNS01000003.1"/>
</dbReference>
<keyword evidence="2 5" id="KW-0812">Transmembrane</keyword>
<dbReference type="PANTHER" id="PTHR37422">
    <property type="entry name" value="TEICHURONIC ACID BIOSYNTHESIS PROTEIN TUAE"/>
    <property type="match status" value="1"/>
</dbReference>
<gene>
    <name evidence="7" type="ORF">SAMN04487908_10395</name>
</gene>
<evidence type="ECO:0000256" key="2">
    <source>
        <dbReference type="ARBA" id="ARBA00022692"/>
    </source>
</evidence>
<comment type="subcellular location">
    <subcellularLocation>
        <location evidence="1">Membrane</location>
        <topology evidence="1">Multi-pass membrane protein</topology>
    </subcellularLocation>
</comment>
<dbReference type="InterPro" id="IPR007016">
    <property type="entry name" value="O-antigen_ligase-rel_domated"/>
</dbReference>
<protein>
    <submittedName>
        <fullName evidence="7">O-antigen ligase</fullName>
    </submittedName>
</protein>
<sequence length="436" mass="50103">MVSPRTYFKKAEVSILTVAALLMAFFLPLHIGLSNLFLILFFVGSGYFLFIKKEYVKRKPSLLIYTLLPFFLLYVIGVFYSEPTFIGTKVMGRTIAFLLCPLLLLFYSQTMLQRVKTSLFKGIVAGSIISIGILLVNTLLNYFATRPFLKFDDEILNYYYTYHYFTEPFDMYPTYLGSYVLFSLVLLFHNLFKNQQSNNLLIWAGIVFLSIGVLFINARIIFLLYGLIVISAVVLGAIRSFKQKRYFVLSLSLVFIVATVLFGARALSNTFIFSRLTNELKWELTDQVNTSYNTKEIAADSRIARWDAALQAISERPIFGYGTYTEKETLADFYLKNNLMVSYNNRYDAHNLYLSFALEYGIVGLALFLFFLISNLLFAIRARDLEFFFLFFMIAAISCFESYLQNNAAITFVALFGTVLFFSNLPNSKKNGYVDH</sequence>
<dbReference type="Proteomes" id="UP000184172">
    <property type="component" value="Unassembled WGS sequence"/>
</dbReference>
<dbReference type="InterPro" id="IPR051533">
    <property type="entry name" value="WaaL-like"/>
</dbReference>
<dbReference type="OrthoDB" id="1631746at2"/>
<feature type="transmembrane region" description="Helical" evidence="5">
    <location>
        <begin position="172"/>
        <end position="192"/>
    </location>
</feature>
<feature type="transmembrane region" description="Helical" evidence="5">
    <location>
        <begin position="246"/>
        <end position="267"/>
    </location>
</feature>
<keyword evidence="4 5" id="KW-0472">Membrane</keyword>
<feature type="transmembrane region" description="Helical" evidence="5">
    <location>
        <begin position="385"/>
        <end position="403"/>
    </location>
</feature>
<feature type="transmembrane region" description="Helical" evidence="5">
    <location>
        <begin position="199"/>
        <end position="216"/>
    </location>
</feature>
<dbReference type="PANTHER" id="PTHR37422:SF13">
    <property type="entry name" value="LIPOPOLYSACCHARIDE BIOSYNTHESIS PROTEIN PA4999-RELATED"/>
    <property type="match status" value="1"/>
</dbReference>
<evidence type="ECO:0000256" key="5">
    <source>
        <dbReference type="SAM" id="Phobius"/>
    </source>
</evidence>
<reference evidence="8" key="1">
    <citation type="submission" date="2016-11" db="EMBL/GenBank/DDBJ databases">
        <authorList>
            <person name="Varghese N."/>
            <person name="Submissions S."/>
        </authorList>
    </citation>
    <scope>NUCLEOTIDE SEQUENCE [LARGE SCALE GENOMIC DNA]</scope>
    <source>
        <strain evidence="8">DSM 26349</strain>
    </source>
</reference>
<evidence type="ECO:0000313" key="8">
    <source>
        <dbReference type="Proteomes" id="UP000184172"/>
    </source>
</evidence>
<dbReference type="EMBL" id="FQYV01000003">
    <property type="protein sequence ID" value="SHI54169.1"/>
    <property type="molecule type" value="Genomic_DNA"/>
</dbReference>
<dbReference type="GO" id="GO:0016874">
    <property type="term" value="F:ligase activity"/>
    <property type="evidence" value="ECO:0007669"/>
    <property type="project" value="UniProtKB-KW"/>
</dbReference>
<name>A0A1M6BZE1_9FLAO</name>
<keyword evidence="8" id="KW-1185">Reference proteome</keyword>